<dbReference type="RefSeq" id="WP_306091816.1">
    <property type="nucleotide sequence ID" value="NZ_CP120992.1"/>
</dbReference>
<protein>
    <submittedName>
        <fullName evidence="2">Uncharacterized protein</fullName>
    </submittedName>
</protein>
<gene>
    <name evidence="2" type="ORF">P8A22_34300</name>
</gene>
<reference evidence="2 3" key="1">
    <citation type="submission" date="2023-03" db="EMBL/GenBank/DDBJ databases">
        <title>Isolation and description of six Streptomyces strains from soil environments, able to metabolize different microbial glucans.</title>
        <authorList>
            <person name="Widen T."/>
            <person name="Larsbrink J."/>
        </authorList>
    </citation>
    <scope>NUCLEOTIDE SEQUENCE [LARGE SCALE GENOMIC DNA]</scope>
    <source>
        <strain evidence="2 3">Mut2</strain>
    </source>
</reference>
<sequence length="52" mass="5882">MTRHDGVSEVTRFRPLSMRTDGARGRRPSARRWNLGEEDVGRIADADRDIAA</sequence>
<dbReference type="EMBL" id="CP120992">
    <property type="protein sequence ID" value="WLQ44534.1"/>
    <property type="molecule type" value="Genomic_DNA"/>
</dbReference>
<dbReference type="Proteomes" id="UP001229952">
    <property type="component" value="Chromosome"/>
</dbReference>
<evidence type="ECO:0000313" key="3">
    <source>
        <dbReference type="Proteomes" id="UP001229952"/>
    </source>
</evidence>
<evidence type="ECO:0000313" key="2">
    <source>
        <dbReference type="EMBL" id="WLQ44534.1"/>
    </source>
</evidence>
<evidence type="ECO:0000256" key="1">
    <source>
        <dbReference type="SAM" id="MobiDB-lite"/>
    </source>
</evidence>
<proteinExistence type="predicted"/>
<organism evidence="2 3">
    <name type="scientific">Streptomyces laculatispora</name>
    <dbReference type="NCBI Taxonomy" id="887464"/>
    <lineage>
        <taxon>Bacteria</taxon>
        <taxon>Bacillati</taxon>
        <taxon>Actinomycetota</taxon>
        <taxon>Actinomycetes</taxon>
        <taxon>Kitasatosporales</taxon>
        <taxon>Streptomycetaceae</taxon>
        <taxon>Streptomyces</taxon>
    </lineage>
</organism>
<accession>A0ABY9IE71</accession>
<name>A0ABY9IE71_9ACTN</name>
<feature type="region of interest" description="Disordered" evidence="1">
    <location>
        <begin position="1"/>
        <end position="30"/>
    </location>
</feature>
<keyword evidence="3" id="KW-1185">Reference proteome</keyword>